<accession>A0A6P1BGQ4</accession>
<dbReference type="EMBL" id="VKHP01000064">
    <property type="protein sequence ID" value="NEU97608.1"/>
    <property type="molecule type" value="Genomic_DNA"/>
</dbReference>
<dbReference type="PROSITE" id="PS51186">
    <property type="entry name" value="GNAT"/>
    <property type="match status" value="1"/>
</dbReference>
<protein>
    <submittedName>
        <fullName evidence="4">GNAT family N-acetyltransferase</fullName>
    </submittedName>
</protein>
<name>A0A6P1BGQ4_9BRAD</name>
<dbReference type="PANTHER" id="PTHR43877">
    <property type="entry name" value="AMINOALKYLPHOSPHONATE N-ACETYLTRANSFERASE-RELATED-RELATED"/>
    <property type="match status" value="1"/>
</dbReference>
<sequence length="154" mass="16908">MRKPEISIAPEDPRRPEVQRLIALSDAYLEALYPADSNHLADAAALAAPGTVFLVARSNSEALGSIAFRVIGPEHAEMKRMFVRAEARGHGLGRRLLEALEQAARSRQIARVSLEAGIRQPEAIGLYRAAGYRECPPFGDYAPDPLSLFMTKRL</sequence>
<dbReference type="InterPro" id="IPR000182">
    <property type="entry name" value="GNAT_dom"/>
</dbReference>
<keyword evidence="5" id="KW-1185">Reference proteome</keyword>
<proteinExistence type="predicted"/>
<dbReference type="Gene3D" id="3.40.630.30">
    <property type="match status" value="1"/>
</dbReference>
<dbReference type="PANTHER" id="PTHR43877:SF2">
    <property type="entry name" value="AMINOALKYLPHOSPHONATE N-ACETYLTRANSFERASE-RELATED"/>
    <property type="match status" value="1"/>
</dbReference>
<evidence type="ECO:0000313" key="4">
    <source>
        <dbReference type="EMBL" id="NEU97608.1"/>
    </source>
</evidence>
<organism evidence="4 5">
    <name type="scientific">Bradyrhizobium uaiense</name>
    <dbReference type="NCBI Taxonomy" id="2594946"/>
    <lineage>
        <taxon>Bacteria</taxon>
        <taxon>Pseudomonadati</taxon>
        <taxon>Pseudomonadota</taxon>
        <taxon>Alphaproteobacteria</taxon>
        <taxon>Hyphomicrobiales</taxon>
        <taxon>Nitrobacteraceae</taxon>
        <taxon>Bradyrhizobium</taxon>
    </lineage>
</organism>
<dbReference type="CDD" id="cd04301">
    <property type="entry name" value="NAT_SF"/>
    <property type="match status" value="1"/>
</dbReference>
<evidence type="ECO:0000256" key="2">
    <source>
        <dbReference type="ARBA" id="ARBA00023315"/>
    </source>
</evidence>
<dbReference type="Pfam" id="PF00583">
    <property type="entry name" value="Acetyltransf_1"/>
    <property type="match status" value="1"/>
</dbReference>
<dbReference type="Proteomes" id="UP000468531">
    <property type="component" value="Unassembled WGS sequence"/>
</dbReference>
<feature type="domain" description="N-acetyltransferase" evidence="3">
    <location>
        <begin position="6"/>
        <end position="154"/>
    </location>
</feature>
<keyword evidence="2" id="KW-0012">Acyltransferase</keyword>
<evidence type="ECO:0000259" key="3">
    <source>
        <dbReference type="PROSITE" id="PS51186"/>
    </source>
</evidence>
<dbReference type="GO" id="GO:0016747">
    <property type="term" value="F:acyltransferase activity, transferring groups other than amino-acyl groups"/>
    <property type="evidence" value="ECO:0007669"/>
    <property type="project" value="InterPro"/>
</dbReference>
<dbReference type="SUPFAM" id="SSF55729">
    <property type="entry name" value="Acyl-CoA N-acyltransferases (Nat)"/>
    <property type="match status" value="1"/>
</dbReference>
<evidence type="ECO:0000313" key="5">
    <source>
        <dbReference type="Proteomes" id="UP000468531"/>
    </source>
</evidence>
<comment type="caution">
    <text evidence="4">The sequence shown here is derived from an EMBL/GenBank/DDBJ whole genome shotgun (WGS) entry which is preliminary data.</text>
</comment>
<keyword evidence="1 4" id="KW-0808">Transferase</keyword>
<dbReference type="InterPro" id="IPR050832">
    <property type="entry name" value="Bact_Acetyltransf"/>
</dbReference>
<gene>
    <name evidence="4" type="ORF">FNJ47_17660</name>
</gene>
<reference evidence="4 5" key="1">
    <citation type="journal article" date="2020" name="Arch. Microbiol.">
        <title>Bradyrhizobium uaiense sp. nov., a new highly efficient cowpea symbiont.</title>
        <authorList>
            <person name="Cabral Michel D."/>
            <person name="Azarias Guimaraes A."/>
            <person name="Martins da Costa E."/>
            <person name="Soares de Carvalho T."/>
            <person name="Balsanelli E."/>
            <person name="Willems A."/>
            <person name="Maltempi de Souza E."/>
            <person name="de Souza Moreira F.M."/>
        </authorList>
    </citation>
    <scope>NUCLEOTIDE SEQUENCE [LARGE SCALE GENOMIC DNA]</scope>
    <source>
        <strain evidence="4 5">UFLA 03-164</strain>
    </source>
</reference>
<dbReference type="RefSeq" id="WP_163155245.1">
    <property type="nucleotide sequence ID" value="NZ_VKHP01000064.1"/>
</dbReference>
<dbReference type="InterPro" id="IPR016181">
    <property type="entry name" value="Acyl_CoA_acyltransferase"/>
</dbReference>
<evidence type="ECO:0000256" key="1">
    <source>
        <dbReference type="ARBA" id="ARBA00022679"/>
    </source>
</evidence>
<dbReference type="AlphaFoldDB" id="A0A6P1BGQ4"/>